<gene>
    <name evidence="1" type="ORF">BO66DRAFT_392861</name>
</gene>
<protein>
    <submittedName>
        <fullName evidence="1">Uncharacterized protein</fullName>
    </submittedName>
</protein>
<sequence length="84" mass="9370">MSSTPPGPLSQHVHRELTNPTSAPSFSATPSRTLPILPSHLCSNTPPRRCASPSWTRANLPSFRKKTECYRNLRVIMLLRSDTI</sequence>
<dbReference type="Proteomes" id="UP000249661">
    <property type="component" value="Unassembled WGS sequence"/>
</dbReference>
<dbReference type="EMBL" id="KZ824964">
    <property type="protein sequence ID" value="RAH68754.1"/>
    <property type="molecule type" value="Genomic_DNA"/>
</dbReference>
<organism evidence="1 2">
    <name type="scientific">Aspergillus aculeatinus CBS 121060</name>
    <dbReference type="NCBI Taxonomy" id="1448322"/>
    <lineage>
        <taxon>Eukaryota</taxon>
        <taxon>Fungi</taxon>
        <taxon>Dikarya</taxon>
        <taxon>Ascomycota</taxon>
        <taxon>Pezizomycotina</taxon>
        <taxon>Eurotiomycetes</taxon>
        <taxon>Eurotiomycetidae</taxon>
        <taxon>Eurotiales</taxon>
        <taxon>Aspergillaceae</taxon>
        <taxon>Aspergillus</taxon>
        <taxon>Aspergillus subgen. Circumdati</taxon>
    </lineage>
</organism>
<evidence type="ECO:0000313" key="2">
    <source>
        <dbReference type="Proteomes" id="UP000249661"/>
    </source>
</evidence>
<accession>A0ACD1H5A2</accession>
<proteinExistence type="predicted"/>
<keyword evidence="2" id="KW-1185">Reference proteome</keyword>
<evidence type="ECO:0000313" key="1">
    <source>
        <dbReference type="EMBL" id="RAH68754.1"/>
    </source>
</evidence>
<reference evidence="1" key="1">
    <citation type="submission" date="2018-02" db="EMBL/GenBank/DDBJ databases">
        <title>The genomes of Aspergillus section Nigri reveals drivers in fungal speciation.</title>
        <authorList>
            <consortium name="DOE Joint Genome Institute"/>
            <person name="Vesth T.C."/>
            <person name="Nybo J."/>
            <person name="Theobald S."/>
            <person name="Brandl J."/>
            <person name="Frisvad J.C."/>
            <person name="Nielsen K.F."/>
            <person name="Lyhne E.K."/>
            <person name="Kogle M.E."/>
            <person name="Kuo A."/>
            <person name="Riley R."/>
            <person name="Clum A."/>
            <person name="Nolan M."/>
            <person name="Lipzen A."/>
            <person name="Salamov A."/>
            <person name="Henrissat B."/>
            <person name="Wiebenga A."/>
            <person name="De vries R.P."/>
            <person name="Grigoriev I.V."/>
            <person name="Mortensen U.H."/>
            <person name="Andersen M.R."/>
            <person name="Baker S.E."/>
        </authorList>
    </citation>
    <scope>NUCLEOTIDE SEQUENCE</scope>
    <source>
        <strain evidence="1">CBS 121060</strain>
    </source>
</reference>
<name>A0ACD1H5A2_9EURO</name>